<keyword evidence="4" id="KW-1185">Reference proteome</keyword>
<sequence>MTHRPNQVAHKDAVLKVAAIQQVCSADKNISLATSEAKIRAASQQGAKLVVLQELHATLYFCQTEDVSVFDLAETIPGPTTDRIASLAKELDIVVVCSIFEKRATGIYHNTAVVIESDGSIAGTYRKMHIPDDPGFYEKFYFTPGDAEKNDGSSGFEPINTSVGRLGVLVCWDQWYPEAARLMALAGADLLIYPTAIGWDINDDAAEQARQLDAWITVQRGHSIANNVPVIAPNRVGLEADPSGQSDGIKFWGNSFITGPQGEILAKASADNEDVLVADIDRHRSEDIRRIWPYFRDRRIDAYSAITKRYID</sequence>
<dbReference type="CDD" id="cd07573">
    <property type="entry name" value="CPA"/>
    <property type="match status" value="1"/>
</dbReference>
<dbReference type="EMBL" id="CP100390">
    <property type="protein sequence ID" value="UZE97942.1"/>
    <property type="molecule type" value="Genomic_DNA"/>
</dbReference>
<reference evidence="3" key="1">
    <citation type="submission" date="2022-06" db="EMBL/GenBank/DDBJ databases">
        <title>Alkalimarinus sp. nov., isolated from gut of a Alitta virens.</title>
        <authorList>
            <person name="Yang A.I."/>
            <person name="Shin N.-R."/>
        </authorList>
    </citation>
    <scope>NUCLEOTIDE SEQUENCE</scope>
    <source>
        <strain evidence="3">A2M4</strain>
    </source>
</reference>
<gene>
    <name evidence="3" type="ORF">NKI27_09480</name>
</gene>
<dbReference type="Gene3D" id="3.60.110.10">
    <property type="entry name" value="Carbon-nitrogen hydrolase"/>
    <property type="match status" value="1"/>
</dbReference>
<proteinExistence type="predicted"/>
<organism evidence="3 4">
    <name type="scientific">Alkalimarinus alittae</name>
    <dbReference type="NCBI Taxonomy" id="2961619"/>
    <lineage>
        <taxon>Bacteria</taxon>
        <taxon>Pseudomonadati</taxon>
        <taxon>Pseudomonadota</taxon>
        <taxon>Gammaproteobacteria</taxon>
        <taxon>Alteromonadales</taxon>
        <taxon>Alteromonadaceae</taxon>
        <taxon>Alkalimarinus</taxon>
    </lineage>
</organism>
<evidence type="ECO:0000313" key="4">
    <source>
        <dbReference type="Proteomes" id="UP001163739"/>
    </source>
</evidence>
<name>A0ABY6N7J6_9ALTE</name>
<dbReference type="PROSITE" id="PS50263">
    <property type="entry name" value="CN_HYDROLASE"/>
    <property type="match status" value="1"/>
</dbReference>
<dbReference type="PANTHER" id="PTHR43674">
    <property type="entry name" value="NITRILASE C965.09-RELATED"/>
    <property type="match status" value="1"/>
</dbReference>
<evidence type="ECO:0000256" key="1">
    <source>
        <dbReference type="ARBA" id="ARBA00022801"/>
    </source>
</evidence>
<dbReference type="RefSeq" id="WP_265049415.1">
    <property type="nucleotide sequence ID" value="NZ_CP100390.1"/>
</dbReference>
<dbReference type="InterPro" id="IPR036526">
    <property type="entry name" value="C-N_Hydrolase_sf"/>
</dbReference>
<dbReference type="GO" id="GO:0016787">
    <property type="term" value="F:hydrolase activity"/>
    <property type="evidence" value="ECO:0007669"/>
    <property type="project" value="UniProtKB-KW"/>
</dbReference>
<dbReference type="InterPro" id="IPR003010">
    <property type="entry name" value="C-N_Hydrolase"/>
</dbReference>
<dbReference type="Pfam" id="PF00795">
    <property type="entry name" value="CN_hydrolase"/>
    <property type="match status" value="1"/>
</dbReference>
<dbReference type="InterPro" id="IPR050345">
    <property type="entry name" value="Aliph_Amidase/BUP"/>
</dbReference>
<protein>
    <submittedName>
        <fullName evidence="3">Carbon-nitrogen hydrolase</fullName>
    </submittedName>
</protein>
<accession>A0ABY6N7J6</accession>
<dbReference type="Proteomes" id="UP001163739">
    <property type="component" value="Chromosome"/>
</dbReference>
<keyword evidence="1 3" id="KW-0378">Hydrolase</keyword>
<dbReference type="PANTHER" id="PTHR43674:SF2">
    <property type="entry name" value="BETA-UREIDOPROPIONASE"/>
    <property type="match status" value="1"/>
</dbReference>
<evidence type="ECO:0000259" key="2">
    <source>
        <dbReference type="PROSITE" id="PS50263"/>
    </source>
</evidence>
<dbReference type="SUPFAM" id="SSF56317">
    <property type="entry name" value="Carbon-nitrogen hydrolase"/>
    <property type="match status" value="1"/>
</dbReference>
<evidence type="ECO:0000313" key="3">
    <source>
        <dbReference type="EMBL" id="UZE97942.1"/>
    </source>
</evidence>
<feature type="domain" description="CN hydrolase" evidence="2">
    <location>
        <begin position="15"/>
        <end position="282"/>
    </location>
</feature>